<dbReference type="InterPro" id="IPR035967">
    <property type="entry name" value="SWAP/Surp_sf"/>
</dbReference>
<dbReference type="InterPro" id="IPR000467">
    <property type="entry name" value="G_patch_dom"/>
</dbReference>
<evidence type="ECO:0000313" key="11">
    <source>
        <dbReference type="RefSeq" id="XP_004911084.1"/>
    </source>
</evidence>
<dbReference type="SMART" id="SM00443">
    <property type="entry name" value="G_patch"/>
    <property type="match status" value="1"/>
</dbReference>
<dbReference type="RefSeq" id="XP_004911083.1">
    <property type="nucleotide sequence ID" value="XM_004911026.4"/>
</dbReference>
<feature type="compositionally biased region" description="Basic and acidic residues" evidence="5">
    <location>
        <begin position="642"/>
        <end position="667"/>
    </location>
</feature>
<dbReference type="Proteomes" id="UP000008143">
    <property type="component" value="Chromosome 1"/>
</dbReference>
<feature type="domain" description="SURP motif" evidence="6">
    <location>
        <begin position="711"/>
        <end position="754"/>
    </location>
</feature>
<organism evidence="8 9">
    <name type="scientific">Xenopus tropicalis</name>
    <name type="common">Western clawed frog</name>
    <name type="synonym">Silurana tropicalis</name>
    <dbReference type="NCBI Taxonomy" id="8364"/>
    <lineage>
        <taxon>Eukaryota</taxon>
        <taxon>Metazoa</taxon>
        <taxon>Chordata</taxon>
        <taxon>Craniata</taxon>
        <taxon>Vertebrata</taxon>
        <taxon>Euteleostomi</taxon>
        <taxon>Amphibia</taxon>
        <taxon>Batrachia</taxon>
        <taxon>Anura</taxon>
        <taxon>Pipoidea</taxon>
        <taxon>Pipidae</taxon>
        <taxon>Xenopodinae</taxon>
        <taxon>Xenopus</taxon>
        <taxon>Silurana</taxon>
    </lineage>
</organism>
<dbReference type="OMA" id="KAKRYHI"/>
<dbReference type="GO" id="GO:0003723">
    <property type="term" value="F:RNA binding"/>
    <property type="evidence" value="ECO:0000318"/>
    <property type="project" value="GO_Central"/>
</dbReference>
<name>A0A8J0QR73_XENTR</name>
<feature type="region of interest" description="Disordered" evidence="5">
    <location>
        <begin position="765"/>
        <end position="822"/>
    </location>
</feature>
<keyword evidence="8" id="KW-1185">Reference proteome</keyword>
<evidence type="ECO:0000313" key="8">
    <source>
        <dbReference type="Proteomes" id="UP000008143"/>
    </source>
</evidence>
<evidence type="ECO:0000256" key="3">
    <source>
        <dbReference type="ARBA" id="ARBA00023187"/>
    </source>
</evidence>
<feature type="region of interest" description="Disordered" evidence="5">
    <location>
        <begin position="190"/>
        <end position="257"/>
    </location>
</feature>
<keyword evidence="2" id="KW-0507">mRNA processing</keyword>
<dbReference type="Pfam" id="PF01805">
    <property type="entry name" value="Surp"/>
    <property type="match status" value="2"/>
</dbReference>
<keyword evidence="3" id="KW-0508">mRNA splicing</keyword>
<evidence type="ECO:0000313" key="12">
    <source>
        <dbReference type="Xenbase" id="XB-GENE-490827"/>
    </source>
</evidence>
<dbReference type="PROSITE" id="PS50128">
    <property type="entry name" value="SURP"/>
    <property type="match status" value="1"/>
</dbReference>
<reference evidence="9 10" key="1">
    <citation type="submission" date="2025-04" db="UniProtKB">
        <authorList>
            <consortium name="RefSeq"/>
        </authorList>
    </citation>
    <scope>IDENTIFICATION</scope>
    <source>
        <strain evidence="9 10">Nigerian</strain>
        <tissue evidence="9 10">Liver and blood</tissue>
    </source>
</reference>
<feature type="domain" description="G-patch" evidence="7">
    <location>
        <begin position="902"/>
        <end position="948"/>
    </location>
</feature>
<dbReference type="RefSeq" id="XP_002936371.2">
    <property type="nucleotide sequence ID" value="XM_002936325.5"/>
</dbReference>
<dbReference type="GO" id="GO:0005654">
    <property type="term" value="C:nucleoplasm"/>
    <property type="evidence" value="ECO:0000318"/>
    <property type="project" value="GO_Central"/>
</dbReference>
<evidence type="ECO:0000256" key="5">
    <source>
        <dbReference type="SAM" id="MobiDB-lite"/>
    </source>
</evidence>
<dbReference type="PANTHER" id="PTHR23340:SF2">
    <property type="entry name" value="SURP AND G-PATCH DOMAIN-CONTAINING PROTEIN 2"/>
    <property type="match status" value="1"/>
</dbReference>
<feature type="compositionally biased region" description="Low complexity" evidence="5">
    <location>
        <begin position="668"/>
        <end position="678"/>
    </location>
</feature>
<evidence type="ECO:0000259" key="7">
    <source>
        <dbReference type="PROSITE" id="PS50174"/>
    </source>
</evidence>
<keyword evidence="4" id="KW-0539">Nucleus</keyword>
<evidence type="ECO:0000259" key="6">
    <source>
        <dbReference type="PROSITE" id="PS50128"/>
    </source>
</evidence>
<dbReference type="GO" id="GO:0008380">
    <property type="term" value="P:RNA splicing"/>
    <property type="evidence" value="ECO:0007669"/>
    <property type="project" value="UniProtKB-KW"/>
</dbReference>
<dbReference type="PROSITE" id="PS50174">
    <property type="entry name" value="G_PATCH"/>
    <property type="match status" value="1"/>
</dbReference>
<evidence type="ECO:0000313" key="10">
    <source>
        <dbReference type="RefSeq" id="XP_004911083.1"/>
    </source>
</evidence>
<evidence type="ECO:0000256" key="4">
    <source>
        <dbReference type="ARBA" id="ARBA00023242"/>
    </source>
</evidence>
<dbReference type="CTD" id="10147"/>
<feature type="region of interest" description="Disordered" evidence="5">
    <location>
        <begin position="631"/>
        <end position="709"/>
    </location>
</feature>
<dbReference type="InterPro" id="IPR040169">
    <property type="entry name" value="SUGP1/2"/>
</dbReference>
<sequence length="972" mass="110771">MASQRITRDTLDAEVQKKMKRYRMSFNQALSDTLRECQLEGASKSKLPMDNYDALYRDRERYSLRDALDRSWDREDIASQSYLRDYGRDSSPGRLNEPCLDRWRQGDSISRERVYREELSSDRRLQDLEALRAREHSEFLSRDLGYGSRRWEPERNQLRVAEYNLPRPAGYRDLNSELNRFEQRGNYSGLMQSAFKSPGNKGKGPAKQTRGGKVQRSPAGRGQAFRQGPEKGGQSAQESRFISGKKEAAATQPVGGELSKNPSAFVNAEDQSAALKHGLQMIRWSKFNTMENDNDLIKQHKALFKVETDACNKIVECFKYSMLKSQREQCFNAVKFLSHPALKNPKIDNELLDLLMASHTVQNLNDFFEVIKPFDKEMLIIQQRLLKCAIPLLIACNTFELKHSILTDQRQVLGALKNTVFLCRKSMVLLGQTFTMATAARQSNILNVLGLSDFQLKASDFPNVKDSFLFGKDFLRELKIWLKDNDRKPVLKARILPAEEGKDEPQPSVEEEIKDEKVADPEVVATIDKLLENAKNGYPADGEKPVFWFLFDKDSSEYKYYRQKLAQFQKSKGETQEAKIQTKKLKKAPAKTTNEAIRAMLYAKKALAVRKRINKSLAYSRKQRLRKASVKPSTCEPVKLVPKSEPKEEVSEAKPEIEELKKAESKPITDTTETTIEPPKVKEEKEEEVTECVKQKSSSDQEELDDKTKDTAVKLAQFVAQMGPELEQFSMENSINNPEFWFLREKNSPAYKFYQSKVEEFKLAEEKAANDDKEDDDDDDDDDDDFNLLEDDGELENIRTGDAEDSDEVEMDAECEAAEAPSVESPLVAAFTPMPTPAMPPLRRKRVTKLKVGMLPAKRVCLVEEPQVHDPIRIEYERPRGRGYNRNKKPSDLEFANKKLTEGNVGFQMLSKMGWKEGQGLGTSGSGIKNPVKVGSISSGEGLGVESGESSETNFDAFRQRMMQMYRQKITK</sequence>
<dbReference type="OrthoDB" id="4822at2759"/>
<dbReference type="SUPFAM" id="SSF109905">
    <property type="entry name" value="Surp module (SWAP domain)"/>
    <property type="match status" value="2"/>
</dbReference>
<dbReference type="InterPro" id="IPR000061">
    <property type="entry name" value="Surp"/>
</dbReference>
<dbReference type="KEGG" id="xtr:100038112"/>
<evidence type="ECO:0000256" key="1">
    <source>
        <dbReference type="ARBA" id="ARBA00004123"/>
    </source>
</evidence>
<dbReference type="GeneID" id="100038112"/>
<dbReference type="SMART" id="SM00648">
    <property type="entry name" value="SWAP"/>
    <property type="match status" value="2"/>
</dbReference>
<dbReference type="GO" id="GO:0006397">
    <property type="term" value="P:mRNA processing"/>
    <property type="evidence" value="ECO:0007669"/>
    <property type="project" value="UniProtKB-KW"/>
</dbReference>
<dbReference type="RefSeq" id="XP_004911084.1">
    <property type="nucleotide sequence ID" value="XM_004911027.2"/>
</dbReference>
<accession>A0A8J0QR73</accession>
<proteinExistence type="predicted"/>
<feature type="compositionally biased region" description="Acidic residues" evidence="5">
    <location>
        <begin position="803"/>
        <end position="817"/>
    </location>
</feature>
<dbReference type="AGR" id="Xenbase:XB-GENE-490827"/>
<evidence type="ECO:0000256" key="2">
    <source>
        <dbReference type="ARBA" id="ARBA00022664"/>
    </source>
</evidence>
<dbReference type="AlphaFoldDB" id="A0A8J0QR73"/>
<dbReference type="PANTHER" id="PTHR23340">
    <property type="entry name" value="ARGININE/SERINE RICH SPLICING FACTOR SF4/14"/>
    <property type="match status" value="1"/>
</dbReference>
<gene>
    <name evidence="9 10 11 12" type="primary">sugp2</name>
</gene>
<dbReference type="Pfam" id="PF01585">
    <property type="entry name" value="G-patch"/>
    <property type="match status" value="1"/>
</dbReference>
<dbReference type="Xenbase" id="XB-GENE-490827">
    <property type="gene designation" value="sugp2"/>
</dbReference>
<feature type="compositionally biased region" description="Acidic residues" evidence="5">
    <location>
        <begin position="772"/>
        <end position="795"/>
    </location>
</feature>
<protein>
    <submittedName>
        <fullName evidence="9 10">SURP and G-patch domain-containing protein 2</fullName>
    </submittedName>
</protein>
<comment type="subcellular location">
    <subcellularLocation>
        <location evidence="1">Nucleus</location>
    </subcellularLocation>
</comment>
<evidence type="ECO:0000313" key="9">
    <source>
        <dbReference type="RefSeq" id="XP_002936371.2"/>
    </source>
</evidence>
<dbReference type="Gene3D" id="1.10.10.790">
    <property type="entry name" value="Surp module"/>
    <property type="match status" value="2"/>
</dbReference>